<name>A0A2M9HDY6_9BIFI</name>
<keyword evidence="2" id="KW-1133">Transmembrane helix</keyword>
<sequence length="145" mass="15189">MANDTNGTDGTGEISGTGDTSVTETGSGIEYDIASDRPDRVADAGTTARRRRQAVAQIVFALVLAVGLVLAAGLLYDWRLALLLIVMMVPAVLATVVIHRHPERTGGRSAFGITDASTLLRPFAGGRTDPKVADPQGDDANSPRM</sequence>
<accession>A0A2M9HDY6</accession>
<dbReference type="OrthoDB" id="3235697at2"/>
<protein>
    <recommendedName>
        <fullName evidence="5">DUF3099 domain-containing protein</fullName>
    </recommendedName>
</protein>
<evidence type="ECO:0000313" key="4">
    <source>
        <dbReference type="Proteomes" id="UP000231451"/>
    </source>
</evidence>
<dbReference type="AlphaFoldDB" id="A0A2M9HDY6"/>
<feature type="region of interest" description="Disordered" evidence="1">
    <location>
        <begin position="1"/>
        <end position="29"/>
    </location>
</feature>
<evidence type="ECO:0000256" key="1">
    <source>
        <dbReference type="SAM" id="MobiDB-lite"/>
    </source>
</evidence>
<feature type="region of interest" description="Disordered" evidence="1">
    <location>
        <begin position="124"/>
        <end position="145"/>
    </location>
</feature>
<gene>
    <name evidence="3" type="ORF">CSQ87_07280</name>
</gene>
<evidence type="ECO:0000313" key="3">
    <source>
        <dbReference type="EMBL" id="PJM75019.1"/>
    </source>
</evidence>
<evidence type="ECO:0000256" key="2">
    <source>
        <dbReference type="SAM" id="Phobius"/>
    </source>
</evidence>
<feature type="transmembrane region" description="Helical" evidence="2">
    <location>
        <begin position="80"/>
        <end position="98"/>
    </location>
</feature>
<evidence type="ECO:0008006" key="5">
    <source>
        <dbReference type="Google" id="ProtNLM"/>
    </source>
</evidence>
<feature type="compositionally biased region" description="Polar residues" evidence="1">
    <location>
        <begin position="17"/>
        <end position="26"/>
    </location>
</feature>
<keyword evidence="2" id="KW-0812">Transmembrane</keyword>
<feature type="transmembrane region" description="Helical" evidence="2">
    <location>
        <begin position="54"/>
        <end position="74"/>
    </location>
</feature>
<dbReference type="Proteomes" id="UP000231451">
    <property type="component" value="Unassembled WGS sequence"/>
</dbReference>
<dbReference type="RefSeq" id="WP_100513216.1">
    <property type="nucleotide sequence ID" value="NZ_PEBK01000006.1"/>
</dbReference>
<reference evidence="3 4" key="1">
    <citation type="submission" date="2017-10" db="EMBL/GenBank/DDBJ databases">
        <title>Draft genome sequences of strains TRE 1, TRE 9, TRE H and TRI 7, isolated from tamarins, belonging to four potential novel Bifidobacterium species.</title>
        <authorList>
            <person name="Mattarelli P."/>
            <person name="Modesto M."/>
            <person name="Puglisi E."/>
            <person name="Morelli L."/>
            <person name="Spezio C."/>
            <person name="Bonetti A."/>
            <person name="Sandri C."/>
        </authorList>
    </citation>
    <scope>NUCLEOTIDE SEQUENCE [LARGE SCALE GENOMIC DNA]</scope>
    <source>
        <strain evidence="4">TRI7</strain>
    </source>
</reference>
<proteinExistence type="predicted"/>
<keyword evidence="2" id="KW-0472">Membrane</keyword>
<dbReference type="EMBL" id="PEBK01000006">
    <property type="protein sequence ID" value="PJM75019.1"/>
    <property type="molecule type" value="Genomic_DNA"/>
</dbReference>
<organism evidence="3 4">
    <name type="scientific">Bifidobacterium simiarum</name>
    <dbReference type="NCBI Taxonomy" id="2045441"/>
    <lineage>
        <taxon>Bacteria</taxon>
        <taxon>Bacillati</taxon>
        <taxon>Actinomycetota</taxon>
        <taxon>Actinomycetes</taxon>
        <taxon>Bifidobacteriales</taxon>
        <taxon>Bifidobacteriaceae</taxon>
        <taxon>Bifidobacterium</taxon>
    </lineage>
</organism>
<comment type="caution">
    <text evidence="3">The sequence shown here is derived from an EMBL/GenBank/DDBJ whole genome shotgun (WGS) entry which is preliminary data.</text>
</comment>
<keyword evidence="4" id="KW-1185">Reference proteome</keyword>